<dbReference type="PANTHER" id="PTHR43918:SF4">
    <property type="entry name" value="CARBOXYLIC ESTER HYDROLASE"/>
    <property type="match status" value="1"/>
</dbReference>
<name>A0A319EHP9_ASPSB</name>
<dbReference type="Proteomes" id="UP000248423">
    <property type="component" value="Unassembled WGS sequence"/>
</dbReference>
<protein>
    <submittedName>
        <fullName evidence="5">EstA</fullName>
    </submittedName>
</protein>
<evidence type="ECO:0000256" key="1">
    <source>
        <dbReference type="ARBA" id="ARBA00005964"/>
    </source>
</evidence>
<dbReference type="SUPFAM" id="SSF53474">
    <property type="entry name" value="alpha/beta-Hydrolases"/>
    <property type="match status" value="1"/>
</dbReference>
<keyword evidence="3" id="KW-0732">Signal</keyword>
<dbReference type="InterPro" id="IPR029058">
    <property type="entry name" value="AB_hydrolase_fold"/>
</dbReference>
<dbReference type="PANTHER" id="PTHR43918">
    <property type="entry name" value="ACETYLCHOLINESTERASE"/>
    <property type="match status" value="1"/>
</dbReference>
<gene>
    <name evidence="5" type="ORF">BO78DRAFT_459310</name>
</gene>
<dbReference type="Pfam" id="PF00135">
    <property type="entry name" value="COesterase"/>
    <property type="match status" value="1"/>
</dbReference>
<dbReference type="InterPro" id="IPR029063">
    <property type="entry name" value="SAM-dependent_MTases_sf"/>
</dbReference>
<dbReference type="InterPro" id="IPR019819">
    <property type="entry name" value="Carboxylesterase_B_CS"/>
</dbReference>
<comment type="similarity">
    <text evidence="1">Belongs to the type-B carboxylesterase/lipase family.</text>
</comment>
<dbReference type="AlphaFoldDB" id="A0A319EHP9"/>
<accession>A0A319EHP9</accession>
<evidence type="ECO:0000256" key="3">
    <source>
        <dbReference type="SAM" id="SignalP"/>
    </source>
</evidence>
<keyword evidence="2" id="KW-0378">Hydrolase</keyword>
<dbReference type="PROSITE" id="PS00941">
    <property type="entry name" value="CARBOXYLESTERASE_B_2"/>
    <property type="match status" value="1"/>
</dbReference>
<reference evidence="5 6" key="1">
    <citation type="submission" date="2018-02" db="EMBL/GenBank/DDBJ databases">
        <title>The genomes of Aspergillus section Nigri reveals drivers in fungal speciation.</title>
        <authorList>
            <consortium name="DOE Joint Genome Institute"/>
            <person name="Vesth T.C."/>
            <person name="Nybo J."/>
            <person name="Theobald S."/>
            <person name="Brandl J."/>
            <person name="Frisvad J.C."/>
            <person name="Nielsen K.F."/>
            <person name="Lyhne E.K."/>
            <person name="Kogle M.E."/>
            <person name="Kuo A."/>
            <person name="Riley R."/>
            <person name="Clum A."/>
            <person name="Nolan M."/>
            <person name="Lipzen A."/>
            <person name="Salamov A."/>
            <person name="Henrissat B."/>
            <person name="Wiebenga A."/>
            <person name="De vries R.P."/>
            <person name="Grigoriev I.V."/>
            <person name="Mortensen U.H."/>
            <person name="Andersen M.R."/>
            <person name="Baker S.E."/>
        </authorList>
    </citation>
    <scope>NUCLEOTIDE SEQUENCE [LARGE SCALE GENOMIC DNA]</scope>
    <source>
        <strain evidence="5 6">CBS 121057</strain>
    </source>
</reference>
<evidence type="ECO:0000256" key="2">
    <source>
        <dbReference type="ARBA" id="ARBA00022801"/>
    </source>
</evidence>
<dbReference type="Gene3D" id="3.40.50.150">
    <property type="entry name" value="Vaccinia Virus protein VP39"/>
    <property type="match status" value="1"/>
</dbReference>
<feature type="domain" description="Carboxylesterase type B" evidence="4">
    <location>
        <begin position="25"/>
        <end position="514"/>
    </location>
</feature>
<evidence type="ECO:0000259" key="4">
    <source>
        <dbReference type="Pfam" id="PF00135"/>
    </source>
</evidence>
<organism evidence="5 6">
    <name type="scientific">Aspergillus sclerotiicarbonarius (strain CBS 121057 / IBT 28362)</name>
    <dbReference type="NCBI Taxonomy" id="1448318"/>
    <lineage>
        <taxon>Eukaryota</taxon>
        <taxon>Fungi</taxon>
        <taxon>Dikarya</taxon>
        <taxon>Ascomycota</taxon>
        <taxon>Pezizomycotina</taxon>
        <taxon>Eurotiomycetes</taxon>
        <taxon>Eurotiomycetidae</taxon>
        <taxon>Eurotiales</taxon>
        <taxon>Aspergillaceae</taxon>
        <taxon>Aspergillus</taxon>
        <taxon>Aspergillus subgen. Circumdati</taxon>
    </lineage>
</organism>
<dbReference type="SUPFAM" id="SSF53335">
    <property type="entry name" value="S-adenosyl-L-methionine-dependent methyltransferases"/>
    <property type="match status" value="1"/>
</dbReference>
<dbReference type="GO" id="GO:0052689">
    <property type="term" value="F:carboxylic ester hydrolase activity"/>
    <property type="evidence" value="ECO:0007669"/>
    <property type="project" value="TreeGrafter"/>
</dbReference>
<dbReference type="OrthoDB" id="408631at2759"/>
<dbReference type="VEuPathDB" id="FungiDB:BO78DRAFT_459310"/>
<sequence>MRYLWLSLLCNAVFGFPSLANRDQSPVIDLDYARYQGNRLAGGVDEFLGMRYASSPLGDLRFRAPQDPPSNNTLQSATEYGPICIGVDQAESAGEVSEDCLFINVFKPSTATSQSKLPVWLFIQGGGYAENSNANYNGTQVIQNSGDGLVFVTFNYRVGALGFLASEKVRQNGDLNAGLLDQRKALNWVKQHIEQFGGDPDHIVIHGVSAGAGSVAYHLAAYGGKDEDLFIGAIVESSFWPTQRAVAEMEFQFDRIANETGCSDAADALECLRGQDIATFQKGNTASPFPGGSSSPLPDWYWLPVTDGTLVPEELYRAFDRGNFIKVPVMVGDDTNEGSNFAYNATSSADVSRFFKNNYPNLSTQQLEAINEAYPRGKLLPRHAAYFGASSAAYGDATFTCPGNHVASSAAKYSPNAVWNYRVNIIDQSNIAGGIGVPHTFELPAIFGAGSTGTLSSGSSYLTYNAGIIPVTMHYFISFAQTLNPNTYRYTAAPEWKNWGNGERLRLQTNDTAMEVIPETSFELCALWRELSETMEVYKMSVHDLTTKQWIGSLMEPGKILLWAFKSYVKVNVETVLRGQIFAPLLHPSRLRDEAFGRFWVAFSTNRESDAPPPLPIQTPGEIQGSSDLIPPILSHASGIVLDVGPGTGTQMPLLRSPAIRTIYGAEPCHGLHAELHARAISEGLTDKYHILPCGVEASDLIPALQKQSLLDTSNADPTAVLKNLENTGDGVFDTILCVRVLCSVPDMQRTIRDLYTLLRPGGKLLVVEHVVNPWRTRKGSIIARGFQAFYGLMGWSLYMGSCCLNRDTATALKVAAERDGGWESFELERWFQSTPMPYIAGVLVKKGGK</sequence>
<dbReference type="InterPro" id="IPR050654">
    <property type="entry name" value="AChE-related_enzymes"/>
</dbReference>
<dbReference type="InterPro" id="IPR019826">
    <property type="entry name" value="Carboxylesterase_B_AS"/>
</dbReference>
<dbReference type="PROSITE" id="PS00122">
    <property type="entry name" value="CARBOXYLESTERASE_B_1"/>
    <property type="match status" value="1"/>
</dbReference>
<evidence type="ECO:0000313" key="6">
    <source>
        <dbReference type="Proteomes" id="UP000248423"/>
    </source>
</evidence>
<keyword evidence="6" id="KW-1185">Reference proteome</keyword>
<dbReference type="InterPro" id="IPR002018">
    <property type="entry name" value="CarbesteraseB"/>
</dbReference>
<proteinExistence type="inferred from homology"/>
<evidence type="ECO:0000313" key="5">
    <source>
        <dbReference type="EMBL" id="PYI09180.1"/>
    </source>
</evidence>
<dbReference type="Gene3D" id="3.40.50.1820">
    <property type="entry name" value="alpha/beta hydrolase"/>
    <property type="match status" value="1"/>
</dbReference>
<dbReference type="CDD" id="cd02440">
    <property type="entry name" value="AdoMet_MTases"/>
    <property type="match status" value="1"/>
</dbReference>
<dbReference type="STRING" id="1448318.A0A319EHP9"/>
<dbReference type="Pfam" id="PF13489">
    <property type="entry name" value="Methyltransf_23"/>
    <property type="match status" value="1"/>
</dbReference>
<feature type="chain" id="PRO_5016353841" evidence="3">
    <location>
        <begin position="16"/>
        <end position="850"/>
    </location>
</feature>
<dbReference type="EMBL" id="KZ826329">
    <property type="protein sequence ID" value="PYI09180.1"/>
    <property type="molecule type" value="Genomic_DNA"/>
</dbReference>
<feature type="signal peptide" evidence="3">
    <location>
        <begin position="1"/>
        <end position="15"/>
    </location>
</feature>